<dbReference type="Gene3D" id="3.90.950.10">
    <property type="match status" value="1"/>
</dbReference>
<keyword evidence="2 4" id="KW-0378">Hydrolase</keyword>
<evidence type="ECO:0000313" key="5">
    <source>
        <dbReference type="EMBL" id="RCL39045.1"/>
    </source>
</evidence>
<comment type="caution">
    <text evidence="5">The sequence shown here is derived from an EMBL/GenBank/DDBJ whole genome shotgun (WGS) entry which is preliminary data.</text>
</comment>
<dbReference type="SUPFAM" id="SSF52972">
    <property type="entry name" value="ITPase-like"/>
    <property type="match status" value="1"/>
</dbReference>
<evidence type="ECO:0000256" key="3">
    <source>
        <dbReference type="ARBA" id="ARBA00023080"/>
    </source>
</evidence>
<comment type="catalytic activity">
    <reaction evidence="4">
        <text>UTP + H2O = UMP + diphosphate + H(+)</text>
        <dbReference type="Rhea" id="RHEA:29395"/>
        <dbReference type="ChEBI" id="CHEBI:15377"/>
        <dbReference type="ChEBI" id="CHEBI:15378"/>
        <dbReference type="ChEBI" id="CHEBI:33019"/>
        <dbReference type="ChEBI" id="CHEBI:46398"/>
        <dbReference type="ChEBI" id="CHEBI:57865"/>
        <dbReference type="EC" id="3.6.1.9"/>
    </reaction>
</comment>
<dbReference type="EMBL" id="QOPC01000005">
    <property type="protein sequence ID" value="RCL39045.1"/>
    <property type="molecule type" value="Genomic_DNA"/>
</dbReference>
<comment type="caution">
    <text evidence="4">Lacks conserved residue(s) required for the propagation of feature annotation.</text>
</comment>
<dbReference type="GO" id="GO:0005737">
    <property type="term" value="C:cytoplasm"/>
    <property type="evidence" value="ECO:0007669"/>
    <property type="project" value="UniProtKB-SubCell"/>
</dbReference>
<dbReference type="GO" id="GO:0036218">
    <property type="term" value="F:dTTP diphosphatase activity"/>
    <property type="evidence" value="ECO:0007669"/>
    <property type="project" value="RHEA"/>
</dbReference>
<dbReference type="Proteomes" id="UP000253032">
    <property type="component" value="Unassembled WGS sequence"/>
</dbReference>
<dbReference type="Pfam" id="PF02545">
    <property type="entry name" value="Maf"/>
    <property type="match status" value="1"/>
</dbReference>
<dbReference type="PANTHER" id="PTHR43213">
    <property type="entry name" value="BIFUNCTIONAL DTTP/UTP PYROPHOSPHATASE/METHYLTRANSFERASE PROTEIN-RELATED"/>
    <property type="match status" value="1"/>
</dbReference>
<accession>A0A368BPP2</accession>
<proteinExistence type="inferred from homology"/>
<name>A0A368BPP2_9GAMM</name>
<dbReference type="AlphaFoldDB" id="A0A368BPP2"/>
<comment type="subcellular location">
    <subcellularLocation>
        <location evidence="4">Cytoplasm</location>
    </subcellularLocation>
</comment>
<feature type="site" description="Important for substrate specificity" evidence="4">
    <location>
        <position position="159"/>
    </location>
</feature>
<organism evidence="5 6">
    <name type="scientific">SAR86 cluster bacterium</name>
    <dbReference type="NCBI Taxonomy" id="2030880"/>
    <lineage>
        <taxon>Bacteria</taxon>
        <taxon>Pseudomonadati</taxon>
        <taxon>Pseudomonadota</taxon>
        <taxon>Gammaproteobacteria</taxon>
        <taxon>SAR86 cluster</taxon>
    </lineage>
</organism>
<evidence type="ECO:0000256" key="2">
    <source>
        <dbReference type="ARBA" id="ARBA00022801"/>
    </source>
</evidence>
<dbReference type="InterPro" id="IPR003697">
    <property type="entry name" value="Maf-like"/>
</dbReference>
<dbReference type="HAMAP" id="MF_00528">
    <property type="entry name" value="Maf"/>
    <property type="match status" value="1"/>
</dbReference>
<dbReference type="GO" id="GO:0009117">
    <property type="term" value="P:nucleotide metabolic process"/>
    <property type="evidence" value="ECO:0007669"/>
    <property type="project" value="UniProtKB-KW"/>
</dbReference>
<gene>
    <name evidence="5" type="ORF">DBW98_01580</name>
</gene>
<keyword evidence="4" id="KW-0963">Cytoplasm</keyword>
<comment type="catalytic activity">
    <reaction evidence="4">
        <text>dTTP + H2O = dTMP + diphosphate + H(+)</text>
        <dbReference type="Rhea" id="RHEA:28534"/>
        <dbReference type="ChEBI" id="CHEBI:15377"/>
        <dbReference type="ChEBI" id="CHEBI:15378"/>
        <dbReference type="ChEBI" id="CHEBI:33019"/>
        <dbReference type="ChEBI" id="CHEBI:37568"/>
        <dbReference type="ChEBI" id="CHEBI:63528"/>
        <dbReference type="EC" id="3.6.1.9"/>
    </reaction>
</comment>
<evidence type="ECO:0000313" key="6">
    <source>
        <dbReference type="Proteomes" id="UP000253032"/>
    </source>
</evidence>
<dbReference type="CDD" id="cd00555">
    <property type="entry name" value="Maf"/>
    <property type="match status" value="1"/>
</dbReference>
<dbReference type="InterPro" id="IPR029001">
    <property type="entry name" value="ITPase-like_fam"/>
</dbReference>
<feature type="site" description="Important for substrate specificity" evidence="4">
    <location>
        <position position="73"/>
    </location>
</feature>
<dbReference type="PANTHER" id="PTHR43213:SF5">
    <property type="entry name" value="BIFUNCTIONAL DTTP_UTP PYROPHOSPHATASE_METHYLTRANSFERASE PROTEIN-RELATED"/>
    <property type="match status" value="1"/>
</dbReference>
<dbReference type="EC" id="3.6.1.9" evidence="4"/>
<reference evidence="5 6" key="1">
    <citation type="journal article" date="2018" name="Microbiome">
        <title>Fine metagenomic profile of the Mediterranean stratified and mixed water columns revealed by assembly and recruitment.</title>
        <authorList>
            <person name="Haro-Moreno J.M."/>
            <person name="Lopez-Perez M."/>
            <person name="De La Torre J.R."/>
            <person name="Picazo A."/>
            <person name="Camacho A."/>
            <person name="Rodriguez-Valera F."/>
        </authorList>
    </citation>
    <scope>NUCLEOTIDE SEQUENCE [LARGE SCALE GENOMIC DNA]</scope>
    <source>
        <strain evidence="5">MED-G84</strain>
    </source>
</reference>
<evidence type="ECO:0000256" key="1">
    <source>
        <dbReference type="ARBA" id="ARBA00001968"/>
    </source>
</evidence>
<comment type="function">
    <text evidence="4">Nucleoside triphosphate pyrophosphatase that hydrolyzes dTTP and UTP. May have a dual role in cell division arrest and in preventing the incorporation of modified nucleotides into cellular nucleic acids.</text>
</comment>
<comment type="cofactor">
    <cofactor evidence="1 4">
        <name>a divalent metal cation</name>
        <dbReference type="ChEBI" id="CHEBI:60240"/>
    </cofactor>
</comment>
<protein>
    <recommendedName>
        <fullName evidence="4">dTTP/UTP pyrophosphatase</fullName>
        <shortName evidence="4">dTTPase/UTPase</shortName>
        <ecNumber evidence="4">3.6.1.9</ecNumber>
    </recommendedName>
    <alternativeName>
        <fullName evidence="4">Nucleoside triphosphate pyrophosphatase</fullName>
    </alternativeName>
    <alternativeName>
        <fullName evidence="4">Nucleotide pyrophosphatase</fullName>
        <shortName evidence="4">Nucleotide PPase</shortName>
    </alternativeName>
</protein>
<dbReference type="NCBIfam" id="TIGR00172">
    <property type="entry name" value="maf"/>
    <property type="match status" value="1"/>
</dbReference>
<feature type="site" description="Important for substrate specificity" evidence="4">
    <location>
        <position position="10"/>
    </location>
</feature>
<keyword evidence="3 4" id="KW-0546">Nucleotide metabolism</keyword>
<comment type="similarity">
    <text evidence="4">Belongs to the Maf family. YhdE subfamily.</text>
</comment>
<feature type="active site" description="Proton acceptor" evidence="4">
    <location>
        <position position="72"/>
    </location>
</feature>
<evidence type="ECO:0000256" key="4">
    <source>
        <dbReference type="HAMAP-Rule" id="MF_00528"/>
    </source>
</evidence>
<sequence length="199" mass="21910">MIYLASKSPRRTELLSQIGVEHEIIDIEVDESMDSNQSPQENVRALSVLKCQEGVRKVIAEEKSAFPVLTADTIVVFEGKIFGKPASESDAISMLMQLSGKTHSVITGVTIGVISSNQANFHTISVESSVEFTKLVQDDCLKYCKTNEPFDKAGGYGIQGYGSAFVKKINGSYSNIVGLPIHEVIELFKKLDISYWNKK</sequence>
<dbReference type="PIRSF" id="PIRSF006305">
    <property type="entry name" value="Maf"/>
    <property type="match status" value="1"/>
</dbReference>
<dbReference type="GO" id="GO:0036221">
    <property type="term" value="F:UTP diphosphatase activity"/>
    <property type="evidence" value="ECO:0007669"/>
    <property type="project" value="RHEA"/>
</dbReference>